<feature type="transmembrane region" description="Helical" evidence="1">
    <location>
        <begin position="43"/>
        <end position="64"/>
    </location>
</feature>
<evidence type="ECO:0000256" key="1">
    <source>
        <dbReference type="SAM" id="Phobius"/>
    </source>
</evidence>
<evidence type="ECO:0000313" key="3">
    <source>
        <dbReference type="Proteomes" id="UP001143349"/>
    </source>
</evidence>
<reference evidence="2" key="2">
    <citation type="submission" date="2023-01" db="EMBL/GenBank/DDBJ databases">
        <authorList>
            <person name="Sun Q."/>
            <person name="Evtushenko L."/>
        </authorList>
    </citation>
    <scope>NUCLEOTIDE SEQUENCE</scope>
    <source>
        <strain evidence="2">VKM B-2222</strain>
    </source>
</reference>
<keyword evidence="3" id="KW-1185">Reference proteome</keyword>
<dbReference type="Pfam" id="PF05437">
    <property type="entry name" value="AzlD"/>
    <property type="match status" value="1"/>
</dbReference>
<feature type="transmembrane region" description="Helical" evidence="1">
    <location>
        <begin position="12"/>
        <end position="31"/>
    </location>
</feature>
<name>A0AAD3RSI9_9RHOB</name>
<keyword evidence="1" id="KW-0812">Transmembrane</keyword>
<proteinExistence type="predicted"/>
<comment type="caution">
    <text evidence="2">The sequence shown here is derived from an EMBL/GenBank/DDBJ whole genome shotgun (WGS) entry which is preliminary data.</text>
</comment>
<protein>
    <submittedName>
        <fullName evidence="2">Membrane protein</fullName>
    </submittedName>
</protein>
<gene>
    <name evidence="2" type="ORF">GCM10017635_02890</name>
</gene>
<dbReference type="AlphaFoldDB" id="A0AAD3RSI9"/>
<dbReference type="Proteomes" id="UP001143349">
    <property type="component" value="Unassembled WGS sequence"/>
</dbReference>
<keyword evidence="1" id="KW-0472">Membrane</keyword>
<feature type="transmembrane region" description="Helical" evidence="1">
    <location>
        <begin position="76"/>
        <end position="109"/>
    </location>
</feature>
<organism evidence="2 3">
    <name type="scientific">Paracoccus kondratievae</name>
    <dbReference type="NCBI Taxonomy" id="135740"/>
    <lineage>
        <taxon>Bacteria</taxon>
        <taxon>Pseudomonadati</taxon>
        <taxon>Pseudomonadota</taxon>
        <taxon>Alphaproteobacteria</taxon>
        <taxon>Rhodobacterales</taxon>
        <taxon>Paracoccaceae</taxon>
        <taxon>Paracoccus</taxon>
    </lineage>
</organism>
<dbReference type="InterPro" id="IPR008407">
    <property type="entry name" value="Brnchd-chn_aa_trnsp_AzlD"/>
</dbReference>
<accession>A0AAD3RSI9</accession>
<reference evidence="2" key="1">
    <citation type="journal article" date="2014" name="Int. J. Syst. Evol. Microbiol.">
        <title>Complete genome sequence of Corynebacterium casei LMG S-19264T (=DSM 44701T), isolated from a smear-ripened cheese.</title>
        <authorList>
            <consortium name="US DOE Joint Genome Institute (JGI-PGF)"/>
            <person name="Walter F."/>
            <person name="Albersmeier A."/>
            <person name="Kalinowski J."/>
            <person name="Ruckert C."/>
        </authorList>
    </citation>
    <scope>NUCLEOTIDE SEQUENCE</scope>
    <source>
        <strain evidence="2">VKM B-2222</strain>
    </source>
</reference>
<keyword evidence="1" id="KW-1133">Transmembrane helix</keyword>
<sequence>MTGYSDSTIWLIIVAVGLGTYGLRWSFLGIFGSRPMPIWAQRMLRYTAVGVLPAIVAPLVVWPAATHGEPDPARMIAAVAAVAVGVLTRNVLAAILAGMTVLYTALYFMA</sequence>
<dbReference type="EMBL" id="BSFH01000007">
    <property type="protein sequence ID" value="GLK62821.1"/>
    <property type="molecule type" value="Genomic_DNA"/>
</dbReference>
<dbReference type="RefSeq" id="WP_010398440.1">
    <property type="nucleotide sequence ID" value="NZ_BSFH01000007.1"/>
</dbReference>
<evidence type="ECO:0000313" key="2">
    <source>
        <dbReference type="EMBL" id="GLK62821.1"/>
    </source>
</evidence>